<dbReference type="EMBL" id="OV651827">
    <property type="protein sequence ID" value="CAH1103998.1"/>
    <property type="molecule type" value="Genomic_DNA"/>
</dbReference>
<feature type="compositionally biased region" description="Basic and acidic residues" evidence="1">
    <location>
        <begin position="199"/>
        <end position="211"/>
    </location>
</feature>
<protein>
    <submittedName>
        <fullName evidence="2">Uncharacterized protein</fullName>
    </submittedName>
</protein>
<evidence type="ECO:0000313" key="2">
    <source>
        <dbReference type="EMBL" id="CAH1103998.1"/>
    </source>
</evidence>
<sequence length="218" mass="25548">MHREYVKCCLERQIEPASITVLKNVMKDENIAIHKPEKDQCDICCSHKLGYIPDEEYQLNIQRKNDARDDKNATKARAIANNDYLAITMDLRSVLFPEGIIWYKMHFKEDWEEPTQRRQSATDRERLTQLYDKPLSISESKFKDLQNLKSAIEKEYHALYGNLSFKLFSENAAENHNKKPEEKTENERGVLRKQSGNKRPTEKLQKDKKLSSENAAEN</sequence>
<feature type="compositionally biased region" description="Basic and acidic residues" evidence="1">
    <location>
        <begin position="173"/>
        <end position="190"/>
    </location>
</feature>
<organism evidence="2 3">
    <name type="scientific">Psylliodes chrysocephalus</name>
    <dbReference type="NCBI Taxonomy" id="3402493"/>
    <lineage>
        <taxon>Eukaryota</taxon>
        <taxon>Metazoa</taxon>
        <taxon>Ecdysozoa</taxon>
        <taxon>Arthropoda</taxon>
        <taxon>Hexapoda</taxon>
        <taxon>Insecta</taxon>
        <taxon>Pterygota</taxon>
        <taxon>Neoptera</taxon>
        <taxon>Endopterygota</taxon>
        <taxon>Coleoptera</taxon>
        <taxon>Polyphaga</taxon>
        <taxon>Cucujiformia</taxon>
        <taxon>Chrysomeloidea</taxon>
        <taxon>Chrysomelidae</taxon>
        <taxon>Galerucinae</taxon>
        <taxon>Alticini</taxon>
        <taxon>Psylliodes</taxon>
    </lineage>
</organism>
<feature type="region of interest" description="Disordered" evidence="1">
    <location>
        <begin position="173"/>
        <end position="218"/>
    </location>
</feature>
<reference evidence="2" key="1">
    <citation type="submission" date="2022-01" db="EMBL/GenBank/DDBJ databases">
        <authorList>
            <person name="King R."/>
        </authorList>
    </citation>
    <scope>NUCLEOTIDE SEQUENCE</scope>
</reference>
<name>A0A9P0G8N0_9CUCU</name>
<evidence type="ECO:0000256" key="1">
    <source>
        <dbReference type="SAM" id="MobiDB-lite"/>
    </source>
</evidence>
<accession>A0A9P0G8N0</accession>
<dbReference type="OrthoDB" id="6772076at2759"/>
<dbReference type="AlphaFoldDB" id="A0A9P0G8N0"/>
<evidence type="ECO:0000313" key="3">
    <source>
        <dbReference type="Proteomes" id="UP001153636"/>
    </source>
</evidence>
<proteinExistence type="predicted"/>
<dbReference type="Proteomes" id="UP001153636">
    <property type="component" value="Chromosome 15"/>
</dbReference>
<keyword evidence="3" id="KW-1185">Reference proteome</keyword>
<gene>
    <name evidence="2" type="ORF">PSYICH_LOCUS4997</name>
</gene>